<name>A0A0K2T7D9_LEPSM</name>
<dbReference type="AlphaFoldDB" id="A0A0K2T7D9"/>
<protein>
    <submittedName>
        <fullName evidence="1">Uncharacterized protein</fullName>
    </submittedName>
</protein>
<accession>A0A0K2T7D9</accession>
<sequence length="66" mass="7920">AQRYSRSCTRLKIRKRFKFFSFCIADSTSRRSCKKSSKTQVSYKEVLLISLKCQTISWTRDRFFPL</sequence>
<reference evidence="1" key="1">
    <citation type="submission" date="2014-05" db="EMBL/GenBank/DDBJ databases">
        <authorList>
            <person name="Chronopoulou M."/>
        </authorList>
    </citation>
    <scope>NUCLEOTIDE SEQUENCE</scope>
    <source>
        <tissue evidence="1">Whole organism</tissue>
    </source>
</reference>
<dbReference type="EMBL" id="HACA01003990">
    <property type="protein sequence ID" value="CDW21351.1"/>
    <property type="molecule type" value="Transcribed_RNA"/>
</dbReference>
<proteinExistence type="predicted"/>
<organism evidence="1">
    <name type="scientific">Lepeophtheirus salmonis</name>
    <name type="common">Salmon louse</name>
    <name type="synonym">Caligus salmonis</name>
    <dbReference type="NCBI Taxonomy" id="72036"/>
    <lineage>
        <taxon>Eukaryota</taxon>
        <taxon>Metazoa</taxon>
        <taxon>Ecdysozoa</taxon>
        <taxon>Arthropoda</taxon>
        <taxon>Crustacea</taxon>
        <taxon>Multicrustacea</taxon>
        <taxon>Hexanauplia</taxon>
        <taxon>Copepoda</taxon>
        <taxon>Siphonostomatoida</taxon>
        <taxon>Caligidae</taxon>
        <taxon>Lepeophtheirus</taxon>
    </lineage>
</organism>
<feature type="non-terminal residue" evidence="1">
    <location>
        <position position="1"/>
    </location>
</feature>
<evidence type="ECO:0000313" key="1">
    <source>
        <dbReference type="EMBL" id="CDW21351.1"/>
    </source>
</evidence>